<dbReference type="EMBL" id="CP014327">
    <property type="protein sequence ID" value="AML53319.1"/>
    <property type="molecule type" value="Genomic_DNA"/>
</dbReference>
<organism evidence="2 3">
    <name type="scientific">Falsihalocynthiibacter arcticus</name>
    <dbReference type="NCBI Taxonomy" id="1579316"/>
    <lineage>
        <taxon>Bacteria</taxon>
        <taxon>Pseudomonadati</taxon>
        <taxon>Pseudomonadota</taxon>
        <taxon>Alphaproteobacteria</taxon>
        <taxon>Rhodobacterales</taxon>
        <taxon>Roseobacteraceae</taxon>
        <taxon>Falsihalocynthiibacter</taxon>
    </lineage>
</organism>
<reference evidence="2 3" key="1">
    <citation type="submission" date="2016-02" db="EMBL/GenBank/DDBJ databases">
        <title>Complete genome sequence of Halocynthiibacter arcticus PAMC 20958t from arctic marine sediment.</title>
        <authorList>
            <person name="Lee Y.M."/>
            <person name="Baek K."/>
            <person name="Lee H.K."/>
            <person name="Shin S.C."/>
        </authorList>
    </citation>
    <scope>NUCLEOTIDE SEQUENCE [LARGE SCALE GENOMIC DNA]</scope>
    <source>
        <strain evidence="2">PAMC 20958</strain>
    </source>
</reference>
<feature type="compositionally biased region" description="Basic and acidic residues" evidence="1">
    <location>
        <begin position="1"/>
        <end position="21"/>
    </location>
</feature>
<feature type="region of interest" description="Disordered" evidence="1">
    <location>
        <begin position="1"/>
        <end position="23"/>
    </location>
</feature>
<protein>
    <submittedName>
        <fullName evidence="2">Uncharacterized protein</fullName>
    </submittedName>
</protein>
<sequence>MEHDNPIRKRHRFDLGKDPDSHSPTLRNYHKALWSKKLPTGGAFSLSDEHPRTYLHHISERGEFFLSSDALTNTYRHHRAMAPIINEIPEGELDQFFYCGSIVGAYIIFPARMVDGKQNINQARGTNSKIKDRFDLTLECIKRHYQNEGSPLSSVLARNAEFFELFGSFGGYIDFFHLQDMILKNRTAIEFFLPFREFASSPLPSNNDEYRSYMHKQVTFIGARNRRIARQVL</sequence>
<dbReference type="AlphaFoldDB" id="A0A126V6J2"/>
<proteinExistence type="predicted"/>
<dbReference type="KEGG" id="hat:RC74_20540"/>
<dbReference type="InterPro" id="IPR054263">
    <property type="entry name" value="DUF6994"/>
</dbReference>
<evidence type="ECO:0000256" key="1">
    <source>
        <dbReference type="SAM" id="MobiDB-lite"/>
    </source>
</evidence>
<dbReference type="Pfam" id="PF22507">
    <property type="entry name" value="DUF6994"/>
    <property type="match status" value="1"/>
</dbReference>
<keyword evidence="3" id="KW-1185">Reference proteome</keyword>
<gene>
    <name evidence="2" type="ORF">RC74_20540</name>
</gene>
<name>A0A126V6J2_9RHOB</name>
<dbReference type="Proteomes" id="UP000070371">
    <property type="component" value="Chromosome"/>
</dbReference>
<evidence type="ECO:0000313" key="2">
    <source>
        <dbReference type="EMBL" id="AML53319.1"/>
    </source>
</evidence>
<dbReference type="OrthoDB" id="1664004at2"/>
<accession>A0A126V6J2</accession>
<evidence type="ECO:0000313" key="3">
    <source>
        <dbReference type="Proteomes" id="UP000070371"/>
    </source>
</evidence>